<evidence type="ECO:0000259" key="1">
    <source>
        <dbReference type="Pfam" id="PF12680"/>
    </source>
</evidence>
<comment type="caution">
    <text evidence="2">The sequence shown here is derived from an EMBL/GenBank/DDBJ whole genome shotgun (WGS) entry which is preliminary data.</text>
</comment>
<dbReference type="InterPro" id="IPR037401">
    <property type="entry name" value="SnoaL-like"/>
</dbReference>
<dbReference type="InterPro" id="IPR032710">
    <property type="entry name" value="NTF2-like_dom_sf"/>
</dbReference>
<organism evidence="2">
    <name type="scientific">OCS116 cluster bacterium</name>
    <dbReference type="NCBI Taxonomy" id="2030921"/>
    <lineage>
        <taxon>Bacteria</taxon>
        <taxon>Pseudomonadati</taxon>
        <taxon>Pseudomonadota</taxon>
        <taxon>Alphaproteobacteria</taxon>
        <taxon>OCS116 cluster</taxon>
    </lineage>
</organism>
<proteinExistence type="predicted"/>
<gene>
    <name evidence="2" type="ORF">COB13_11130</name>
</gene>
<name>A0A2A4YYB5_9PROT</name>
<reference evidence="2" key="2">
    <citation type="journal article" date="2018" name="ISME J.">
        <title>A dynamic microbial community with high functional redundancy inhabits the cold, oxic subseafloor aquifer.</title>
        <authorList>
            <person name="Tully B.J."/>
            <person name="Wheat C.G."/>
            <person name="Glazer B.T."/>
            <person name="Huber J.A."/>
        </authorList>
    </citation>
    <scope>NUCLEOTIDE SEQUENCE</scope>
    <source>
        <strain evidence="2">NORP83</strain>
    </source>
</reference>
<dbReference type="CDD" id="cd00531">
    <property type="entry name" value="NTF2_like"/>
    <property type="match status" value="1"/>
</dbReference>
<dbReference type="Pfam" id="PF12680">
    <property type="entry name" value="SnoaL_2"/>
    <property type="match status" value="1"/>
</dbReference>
<accession>A0A2A4YYB5</accession>
<protein>
    <recommendedName>
        <fullName evidence="1">SnoaL-like domain-containing protein</fullName>
    </recommendedName>
</protein>
<dbReference type="Gene3D" id="3.10.450.50">
    <property type="match status" value="1"/>
</dbReference>
<dbReference type="SUPFAM" id="SSF54427">
    <property type="entry name" value="NTF2-like"/>
    <property type="match status" value="1"/>
</dbReference>
<dbReference type="AlphaFoldDB" id="A0A2A4YYB5"/>
<sequence>MLTSAQMVAIVKEIDATYVDGCCPPVERADLVKYYSDDIELHLPYGTPPVTGIDQVLERILLEQSLFEHFEMEFKEPIVAGDTVVTCVSGTMRDRKTDDFVGFEAVEVSVFNPQGKICKKTLYLDLDSLEHAMGKQTLDNLIAEATQKIQAQ</sequence>
<dbReference type="EMBL" id="NVUS01000014">
    <property type="protein sequence ID" value="PCI99792.1"/>
    <property type="molecule type" value="Genomic_DNA"/>
</dbReference>
<reference key="1">
    <citation type="submission" date="2017-08" db="EMBL/GenBank/DDBJ databases">
        <title>A dynamic microbial community with high functional redundancy inhabits the cold, oxic subseafloor aquifer.</title>
        <authorList>
            <person name="Tully B.J."/>
            <person name="Wheat C.G."/>
            <person name="Glazer B.T."/>
            <person name="Huber J.A."/>
        </authorList>
    </citation>
    <scope>NUCLEOTIDE SEQUENCE [LARGE SCALE GENOMIC DNA]</scope>
</reference>
<feature type="domain" description="SnoaL-like" evidence="1">
    <location>
        <begin position="29"/>
        <end position="118"/>
    </location>
</feature>
<evidence type="ECO:0000313" key="2">
    <source>
        <dbReference type="EMBL" id="PCI99792.1"/>
    </source>
</evidence>